<dbReference type="InterPro" id="IPR001810">
    <property type="entry name" value="F-box_dom"/>
</dbReference>
<feature type="domain" description="F-box" evidence="1">
    <location>
        <begin position="13"/>
        <end position="44"/>
    </location>
</feature>
<evidence type="ECO:0000313" key="3">
    <source>
        <dbReference type="Proteomes" id="UP000824120"/>
    </source>
</evidence>
<protein>
    <recommendedName>
        <fullName evidence="1">F-box domain-containing protein</fullName>
    </recommendedName>
</protein>
<dbReference type="SUPFAM" id="SSF81383">
    <property type="entry name" value="F-box domain"/>
    <property type="match status" value="1"/>
</dbReference>
<evidence type="ECO:0000313" key="2">
    <source>
        <dbReference type="EMBL" id="KAG5580621.1"/>
    </source>
</evidence>
<gene>
    <name evidence="2" type="ORF">H5410_051248</name>
</gene>
<dbReference type="AlphaFoldDB" id="A0A9J5WZG6"/>
<dbReference type="SUPFAM" id="SSF52047">
    <property type="entry name" value="RNI-like"/>
    <property type="match status" value="1"/>
</dbReference>
<comment type="caution">
    <text evidence="2">The sequence shown here is derived from an EMBL/GenBank/DDBJ whole genome shotgun (WGS) entry which is preliminary data.</text>
</comment>
<organism evidence="2 3">
    <name type="scientific">Solanum commersonii</name>
    <name type="common">Commerson's wild potato</name>
    <name type="synonym">Commerson's nightshade</name>
    <dbReference type="NCBI Taxonomy" id="4109"/>
    <lineage>
        <taxon>Eukaryota</taxon>
        <taxon>Viridiplantae</taxon>
        <taxon>Streptophyta</taxon>
        <taxon>Embryophyta</taxon>
        <taxon>Tracheophyta</taxon>
        <taxon>Spermatophyta</taxon>
        <taxon>Magnoliopsida</taxon>
        <taxon>eudicotyledons</taxon>
        <taxon>Gunneridae</taxon>
        <taxon>Pentapetalae</taxon>
        <taxon>asterids</taxon>
        <taxon>lamiids</taxon>
        <taxon>Solanales</taxon>
        <taxon>Solanaceae</taxon>
        <taxon>Solanoideae</taxon>
        <taxon>Solaneae</taxon>
        <taxon>Solanum</taxon>
    </lineage>
</organism>
<reference evidence="2 3" key="1">
    <citation type="submission" date="2020-09" db="EMBL/GenBank/DDBJ databases">
        <title>De no assembly of potato wild relative species, Solanum commersonii.</title>
        <authorList>
            <person name="Cho K."/>
        </authorList>
    </citation>
    <scope>NUCLEOTIDE SEQUENCE [LARGE SCALE GENOMIC DNA]</scope>
    <source>
        <strain evidence="2">LZ3.2</strain>
        <tissue evidence="2">Leaf</tissue>
    </source>
</reference>
<dbReference type="Proteomes" id="UP000824120">
    <property type="component" value="Chromosome 10"/>
</dbReference>
<proteinExistence type="predicted"/>
<dbReference type="PANTHER" id="PTHR31639:SF312">
    <property type="entry name" value="CYCLIN-LIKE F-BOX"/>
    <property type="match status" value="1"/>
</dbReference>
<name>A0A9J5WZG6_SOLCO</name>
<dbReference type="EMBL" id="JACXVP010000010">
    <property type="protein sequence ID" value="KAG5580621.1"/>
    <property type="molecule type" value="Genomic_DNA"/>
</dbReference>
<accession>A0A9J5WZG6</accession>
<sequence>KRGERSGGADRTSSLPCDLLQKILGCLPLHDAVRKSVLSTKWRYKWVVRSEVVFNYKSNKKLLLKTSIYKVLLMHQGELCKFSLLELSLSLLRCFRLPSNQFKFQDLKHLELNSCEFYPPPSFKGFHSLVTLNFQFVTFKPIPFQVLLPSSPLLERISMVCYSEFDSFIIEASNLKIFEFSSTTNSLCVR</sequence>
<dbReference type="Pfam" id="PF00646">
    <property type="entry name" value="F-box"/>
    <property type="match status" value="1"/>
</dbReference>
<dbReference type="OrthoDB" id="1274461at2759"/>
<evidence type="ECO:0000259" key="1">
    <source>
        <dbReference type="Pfam" id="PF00646"/>
    </source>
</evidence>
<dbReference type="InterPro" id="IPR036047">
    <property type="entry name" value="F-box-like_dom_sf"/>
</dbReference>
<feature type="non-terminal residue" evidence="2">
    <location>
        <position position="1"/>
    </location>
</feature>
<keyword evidence="3" id="KW-1185">Reference proteome</keyword>
<dbReference type="PANTHER" id="PTHR31639">
    <property type="entry name" value="F-BOX PROTEIN-LIKE"/>
    <property type="match status" value="1"/>
</dbReference>